<comment type="caution">
    <text evidence="7">The sequence shown here is derived from an EMBL/GenBank/DDBJ whole genome shotgun (WGS) entry which is preliminary data.</text>
</comment>
<dbReference type="InterPro" id="IPR029069">
    <property type="entry name" value="HotDog_dom_sf"/>
</dbReference>
<dbReference type="Proteomes" id="UP000681720">
    <property type="component" value="Unassembled WGS sequence"/>
</dbReference>
<keyword evidence="2" id="KW-0677">Repeat</keyword>
<dbReference type="PROSITE" id="PS51770">
    <property type="entry name" value="HOTDOG_ACOT"/>
    <property type="match status" value="1"/>
</dbReference>
<organism evidence="7 8">
    <name type="scientific">Rotaria magnacalcarata</name>
    <dbReference type="NCBI Taxonomy" id="392030"/>
    <lineage>
        <taxon>Eukaryota</taxon>
        <taxon>Metazoa</taxon>
        <taxon>Spiralia</taxon>
        <taxon>Gnathifera</taxon>
        <taxon>Rotifera</taxon>
        <taxon>Eurotatoria</taxon>
        <taxon>Bdelloidea</taxon>
        <taxon>Philodinida</taxon>
        <taxon>Philodinidae</taxon>
        <taxon>Rotaria</taxon>
    </lineage>
</organism>
<sequence length="49" mass="5671">QRNLYNKIFGGYLMRKSFELAWTAASLFAKQSLSTLAVDDIMFERPVEI</sequence>
<dbReference type="Gene3D" id="3.10.129.10">
    <property type="entry name" value="Hotdog Thioesterase"/>
    <property type="match status" value="1"/>
</dbReference>
<keyword evidence="4" id="KW-0809">Transit peptide</keyword>
<dbReference type="EMBL" id="CAJOBH010133451">
    <property type="protein sequence ID" value="CAF4769921.1"/>
    <property type="molecule type" value="Genomic_DNA"/>
</dbReference>
<feature type="non-terminal residue" evidence="7">
    <location>
        <position position="1"/>
    </location>
</feature>
<comment type="similarity">
    <text evidence="1">Belongs to the acyl coenzyme A hydrolase family.</text>
</comment>
<dbReference type="PANTHER" id="PTHR12655:SF0">
    <property type="entry name" value="ACYL-COENZYME A THIOESTERASE 9, MITOCHONDRIAL"/>
    <property type="match status" value="1"/>
</dbReference>
<accession>A0A8S3CLC5</accession>
<evidence type="ECO:0000256" key="4">
    <source>
        <dbReference type="ARBA" id="ARBA00022946"/>
    </source>
</evidence>
<dbReference type="EMBL" id="CAJOBJ010185347">
    <property type="protein sequence ID" value="CAF4933645.1"/>
    <property type="molecule type" value="Genomic_DNA"/>
</dbReference>
<dbReference type="PANTHER" id="PTHR12655">
    <property type="entry name" value="ACYL-COA THIOESTERASE"/>
    <property type="match status" value="1"/>
</dbReference>
<dbReference type="AlphaFoldDB" id="A0A8S3CLC5"/>
<gene>
    <name evidence="6" type="ORF">BYL167_LOCUS46874</name>
    <name evidence="7" type="ORF">GIL414_LOCUS53439</name>
</gene>
<evidence type="ECO:0000256" key="1">
    <source>
        <dbReference type="ARBA" id="ARBA00010458"/>
    </source>
</evidence>
<evidence type="ECO:0000256" key="2">
    <source>
        <dbReference type="ARBA" id="ARBA00022737"/>
    </source>
</evidence>
<proteinExistence type="inferred from homology"/>
<evidence type="ECO:0000313" key="7">
    <source>
        <dbReference type="EMBL" id="CAF4933645.1"/>
    </source>
</evidence>
<evidence type="ECO:0000256" key="3">
    <source>
        <dbReference type="ARBA" id="ARBA00022801"/>
    </source>
</evidence>
<dbReference type="GO" id="GO:0006637">
    <property type="term" value="P:acyl-CoA metabolic process"/>
    <property type="evidence" value="ECO:0007669"/>
    <property type="project" value="TreeGrafter"/>
</dbReference>
<dbReference type="GO" id="GO:0047617">
    <property type="term" value="F:fatty acyl-CoA hydrolase activity"/>
    <property type="evidence" value="ECO:0007669"/>
    <property type="project" value="TreeGrafter"/>
</dbReference>
<protein>
    <recommendedName>
        <fullName evidence="5">HotDog ACOT-type domain-containing protein</fullName>
    </recommendedName>
</protein>
<dbReference type="Proteomes" id="UP000681967">
    <property type="component" value="Unassembled WGS sequence"/>
</dbReference>
<keyword evidence="3" id="KW-0378">Hydrolase</keyword>
<evidence type="ECO:0000259" key="5">
    <source>
        <dbReference type="PROSITE" id="PS51770"/>
    </source>
</evidence>
<dbReference type="SUPFAM" id="SSF54637">
    <property type="entry name" value="Thioesterase/thiol ester dehydrase-isomerase"/>
    <property type="match status" value="1"/>
</dbReference>
<name>A0A8S3CLC5_9BILA</name>
<evidence type="ECO:0000313" key="6">
    <source>
        <dbReference type="EMBL" id="CAF4769921.1"/>
    </source>
</evidence>
<feature type="non-terminal residue" evidence="7">
    <location>
        <position position="49"/>
    </location>
</feature>
<evidence type="ECO:0000313" key="8">
    <source>
        <dbReference type="Proteomes" id="UP000681720"/>
    </source>
</evidence>
<dbReference type="GO" id="GO:0005739">
    <property type="term" value="C:mitochondrion"/>
    <property type="evidence" value="ECO:0007669"/>
    <property type="project" value="TreeGrafter"/>
</dbReference>
<reference evidence="7" key="1">
    <citation type="submission" date="2021-02" db="EMBL/GenBank/DDBJ databases">
        <authorList>
            <person name="Nowell W R."/>
        </authorList>
    </citation>
    <scope>NUCLEOTIDE SEQUENCE</scope>
</reference>
<feature type="domain" description="HotDog ACOT-type" evidence="5">
    <location>
        <begin position="1"/>
        <end position="49"/>
    </location>
</feature>
<dbReference type="InterPro" id="IPR033120">
    <property type="entry name" value="HOTDOG_ACOT"/>
</dbReference>